<dbReference type="AlphaFoldDB" id="A0A6I9QKH1"/>
<organism evidence="2 3">
    <name type="scientific">Elaeis guineensis var. tenera</name>
    <name type="common">Oil palm</name>
    <dbReference type="NCBI Taxonomy" id="51953"/>
    <lineage>
        <taxon>Eukaryota</taxon>
        <taxon>Viridiplantae</taxon>
        <taxon>Streptophyta</taxon>
        <taxon>Embryophyta</taxon>
        <taxon>Tracheophyta</taxon>
        <taxon>Spermatophyta</taxon>
        <taxon>Magnoliopsida</taxon>
        <taxon>Liliopsida</taxon>
        <taxon>Arecaceae</taxon>
        <taxon>Arecoideae</taxon>
        <taxon>Cocoseae</taxon>
        <taxon>Elaeidinae</taxon>
        <taxon>Elaeis</taxon>
    </lineage>
</organism>
<evidence type="ECO:0000313" key="2">
    <source>
        <dbReference type="Proteomes" id="UP000504607"/>
    </source>
</evidence>
<name>A0A6I9QKH1_ELAGV</name>
<keyword evidence="2" id="KW-1185">Reference proteome</keyword>
<dbReference type="OrthoDB" id="1933276at2759"/>
<dbReference type="Proteomes" id="UP000504607">
    <property type="component" value="Unplaced"/>
</dbReference>
<evidence type="ECO:0000256" key="1">
    <source>
        <dbReference type="SAM" id="MobiDB-lite"/>
    </source>
</evidence>
<feature type="compositionally biased region" description="Basic and acidic residues" evidence="1">
    <location>
        <begin position="40"/>
        <end position="65"/>
    </location>
</feature>
<protein>
    <submittedName>
        <fullName evidence="3">Uncharacterized protein LOC105036958</fullName>
    </submittedName>
</protein>
<proteinExistence type="predicted"/>
<sequence>MGGCASKPNTQDGPNPEVLPVENTAAPEQTVRSVDGDASTEAKTENVEESKEEPLVDLSEPKPEESTAAAGEELAPGISELKTEAPVESAEAKEEEEAADDEVAEKAEEAVAEKTEEAAEHLVESSH</sequence>
<reference evidence="3" key="1">
    <citation type="submission" date="2025-08" db="UniProtKB">
        <authorList>
            <consortium name="RefSeq"/>
        </authorList>
    </citation>
    <scope>IDENTIFICATION</scope>
</reference>
<accession>A0A6I9QKH1</accession>
<dbReference type="GeneID" id="105036958"/>
<feature type="compositionally biased region" description="Basic and acidic residues" evidence="1">
    <location>
        <begin position="104"/>
        <end position="127"/>
    </location>
</feature>
<dbReference type="KEGG" id="egu:105036958"/>
<evidence type="ECO:0000313" key="3">
    <source>
        <dbReference type="RefSeq" id="XP_010910977.1"/>
    </source>
</evidence>
<feature type="compositionally biased region" description="Acidic residues" evidence="1">
    <location>
        <begin position="93"/>
        <end position="103"/>
    </location>
</feature>
<dbReference type="RefSeq" id="XP_010910977.1">
    <property type="nucleotide sequence ID" value="XM_010912675.2"/>
</dbReference>
<feature type="region of interest" description="Disordered" evidence="1">
    <location>
        <begin position="1"/>
        <end position="127"/>
    </location>
</feature>
<dbReference type="InParanoid" id="A0A6I9QKH1"/>
<gene>
    <name evidence="3" type="primary">LOC105036958</name>
</gene>